<accession>A0A0U3R4V9</accession>
<reference evidence="1 2" key="1">
    <citation type="submission" date="2016-10" db="EMBL/GenBank/DDBJ databases">
        <authorList>
            <person name="de Groot N.N."/>
        </authorList>
    </citation>
    <scope>NUCLEOTIDE SEQUENCE [LARGE SCALE GENOMIC DNA]</scope>
    <source>
        <strain evidence="1 2">DSM 22274</strain>
    </source>
</reference>
<evidence type="ECO:0000313" key="1">
    <source>
        <dbReference type="EMBL" id="SEE86835.1"/>
    </source>
</evidence>
<dbReference type="Proteomes" id="UP000182725">
    <property type="component" value="Unassembled WGS sequence"/>
</dbReference>
<evidence type="ECO:0000313" key="2">
    <source>
        <dbReference type="Proteomes" id="UP000182725"/>
    </source>
</evidence>
<dbReference type="AlphaFoldDB" id="A0A0U3R4V9"/>
<name>A0A0U3R4V9_9MICC</name>
<organism evidence="1 2">
    <name type="scientific">Arthrobacter alpinus</name>
    <dbReference type="NCBI Taxonomy" id="656366"/>
    <lineage>
        <taxon>Bacteria</taxon>
        <taxon>Bacillati</taxon>
        <taxon>Actinomycetota</taxon>
        <taxon>Actinomycetes</taxon>
        <taxon>Micrococcales</taxon>
        <taxon>Micrococcaceae</taxon>
        <taxon>Arthrobacter</taxon>
    </lineage>
</organism>
<dbReference type="EMBL" id="FNTV01000001">
    <property type="protein sequence ID" value="SEE86835.1"/>
    <property type="molecule type" value="Genomic_DNA"/>
</dbReference>
<sequence>MTFASEQEIPWGEKLMAFVLAIVFAVIFFYVLYGVIRSGTRDGIIDARNAEIAAQRRDADSTNPS</sequence>
<gene>
    <name evidence="1" type="ORF">SAMN04489740_2858</name>
</gene>
<dbReference type="KEGG" id="arw:MB46_17880"/>
<protein>
    <submittedName>
        <fullName evidence="1">Uncharacterized protein</fullName>
    </submittedName>
</protein>
<accession>A0A1H5MC15</accession>
<proteinExistence type="predicted"/>